<keyword evidence="2" id="KW-1185">Reference proteome</keyword>
<organism evidence="1 2">
    <name type="scientific">Pseudaeromonas paramecii</name>
    <dbReference type="NCBI Taxonomy" id="2138166"/>
    <lineage>
        <taxon>Bacteria</taxon>
        <taxon>Pseudomonadati</taxon>
        <taxon>Pseudomonadota</taxon>
        <taxon>Gammaproteobacteria</taxon>
        <taxon>Aeromonadales</taxon>
        <taxon>Aeromonadaceae</taxon>
        <taxon>Pseudaeromonas</taxon>
    </lineage>
</organism>
<proteinExistence type="predicted"/>
<name>A0ABP8Q0H6_9GAMM</name>
<dbReference type="EMBL" id="BAABFC010000003">
    <property type="protein sequence ID" value="GAA4494255.1"/>
    <property type="molecule type" value="Genomic_DNA"/>
</dbReference>
<protein>
    <submittedName>
        <fullName evidence="1">Uncharacterized protein</fullName>
    </submittedName>
</protein>
<sequence>MWLSDLDDKCPNLWQHTGVMGMGKPATHKPGLRLACYTAASSFLSAIRSAQNKDRYAHIIMDARLARAGVGAGHWDQSGRFHAKQR</sequence>
<reference evidence="2" key="1">
    <citation type="journal article" date="2019" name="Int. J. Syst. Evol. Microbiol.">
        <title>The Global Catalogue of Microorganisms (GCM) 10K type strain sequencing project: providing services to taxonomists for standard genome sequencing and annotation.</title>
        <authorList>
            <consortium name="The Broad Institute Genomics Platform"/>
            <consortium name="The Broad Institute Genome Sequencing Center for Infectious Disease"/>
            <person name="Wu L."/>
            <person name="Ma J."/>
        </authorList>
    </citation>
    <scope>NUCLEOTIDE SEQUENCE [LARGE SCALE GENOMIC DNA]</scope>
    <source>
        <strain evidence="2">JCM 32226</strain>
    </source>
</reference>
<dbReference type="Proteomes" id="UP001501321">
    <property type="component" value="Unassembled WGS sequence"/>
</dbReference>
<accession>A0ABP8Q0H6</accession>
<evidence type="ECO:0000313" key="1">
    <source>
        <dbReference type="EMBL" id="GAA4494255.1"/>
    </source>
</evidence>
<gene>
    <name evidence="1" type="ORF">GCM10023095_05590</name>
</gene>
<comment type="caution">
    <text evidence="1">The sequence shown here is derived from an EMBL/GenBank/DDBJ whole genome shotgun (WGS) entry which is preliminary data.</text>
</comment>
<evidence type="ECO:0000313" key="2">
    <source>
        <dbReference type="Proteomes" id="UP001501321"/>
    </source>
</evidence>